<feature type="domain" description="C2" evidence="3">
    <location>
        <begin position="304"/>
        <end position="392"/>
    </location>
</feature>
<dbReference type="EMBL" id="KB740967">
    <property type="protein sequence ID" value="ENN76819.1"/>
    <property type="molecule type" value="Genomic_DNA"/>
</dbReference>
<dbReference type="GO" id="GO:0090314">
    <property type="term" value="P:positive regulation of protein targeting to membrane"/>
    <property type="evidence" value="ECO:0007669"/>
    <property type="project" value="TreeGrafter"/>
</dbReference>
<dbReference type="OrthoDB" id="419768at2759"/>
<proteinExistence type="predicted"/>
<dbReference type="GO" id="GO:0031340">
    <property type="term" value="P:positive regulation of vesicle fusion"/>
    <property type="evidence" value="ECO:0007669"/>
    <property type="project" value="TreeGrafter"/>
</dbReference>
<protein>
    <submittedName>
        <fullName evidence="5">Uncharacterized protein</fullName>
    </submittedName>
</protein>
<organism evidence="5">
    <name type="scientific">Dendroctonus ponderosae</name>
    <name type="common">Mountain pine beetle</name>
    <dbReference type="NCBI Taxonomy" id="77166"/>
    <lineage>
        <taxon>Eukaryota</taxon>
        <taxon>Metazoa</taxon>
        <taxon>Ecdysozoa</taxon>
        <taxon>Arthropoda</taxon>
        <taxon>Hexapoda</taxon>
        <taxon>Insecta</taxon>
        <taxon>Pterygota</taxon>
        <taxon>Neoptera</taxon>
        <taxon>Endopterygota</taxon>
        <taxon>Coleoptera</taxon>
        <taxon>Polyphaga</taxon>
        <taxon>Cucujiformia</taxon>
        <taxon>Curculionidae</taxon>
        <taxon>Scolytinae</taxon>
        <taxon>Dendroctonus</taxon>
    </lineage>
</organism>
<feature type="non-terminal residue" evidence="5">
    <location>
        <position position="1"/>
    </location>
</feature>
<sequence length="570" mass="63909">MGNAAAFFMRNNYIRRGQVNQEHFDLLEYPFLTMTKFPPRFIIQIGGSISARSVKLLERILNVDEPESRDIWWSEIRMEIRSHARSLNCNAVLGYTELTTICDDVCVLSACGTAAVIDFNSSAGDEDNFSSVQLIHKNVERDKQEDLRGEAIAKEISDGLPFLEYELHRLLVNKLKIKGMNAIFSLKIRITVGEKLLVGVATGTAVYLSCLPTPDLPVLVTGKDSDGKVVADLQEMLSQTVKKNKEIYQIKSDNQAQSTLSDEDSDTEQTPLDISCGNKDCCILEMDDPEDAEVLRLLIQEKIPDGIHVVSTESVPGLEDLEIVKNLQMFTQIYRAKLLPPYDLQKHFVRLLQSIYFKLRRMVPCALCDLQFRIDIPEPDEIQLCVIGMALGLGRKTQIVKSKIVPPKPDEDLIFKLEDCQNQETIQAPISKSNQSSQKYRSNRSPSKYRPQSVKQRHVPGIERHGVDITPLSYVPGGNIEQYLGNINFFFIRETTSIREEGGLSGFIHSFVTEVLAIVRSHATALGGNALVAFFMTECVLNHNLHKNQGQCLINVGGDVVAVAYFKDEA</sequence>
<feature type="compositionally biased region" description="Polar residues" evidence="1">
    <location>
        <begin position="426"/>
        <end position="446"/>
    </location>
</feature>
<evidence type="ECO:0000259" key="4">
    <source>
        <dbReference type="Pfam" id="PF23128"/>
    </source>
</evidence>
<evidence type="ECO:0000259" key="3">
    <source>
        <dbReference type="Pfam" id="PF23028"/>
    </source>
</evidence>
<gene>
    <name evidence="5" type="ORF">YQE_06660</name>
</gene>
<dbReference type="PANTHER" id="PTHR37412:SF2">
    <property type="entry name" value="C2 DOMAIN-CONTAINING PROTEIN 5"/>
    <property type="match status" value="1"/>
</dbReference>
<reference evidence="5" key="1">
    <citation type="journal article" date="2013" name="Genome Biol.">
        <title>Draft genome of the mountain pine beetle, Dendroctonus ponderosae Hopkins, a major forest pest.</title>
        <authorList>
            <person name="Keeling C.I."/>
            <person name="Yuen M.M."/>
            <person name="Liao N.Y."/>
            <person name="Docking T.R."/>
            <person name="Chan S.K."/>
            <person name="Taylor G.A."/>
            <person name="Palmquist D.L."/>
            <person name="Jackman S.D."/>
            <person name="Nguyen A."/>
            <person name="Li M."/>
            <person name="Henderson H."/>
            <person name="Janes J.K."/>
            <person name="Zhao Y."/>
            <person name="Pandoh P."/>
            <person name="Moore R."/>
            <person name="Sperling F.A."/>
            <person name="Huber D.P."/>
            <person name="Birol I."/>
            <person name="Jones S.J."/>
            <person name="Bohlmann J."/>
        </authorList>
    </citation>
    <scope>NUCLEOTIDE SEQUENCE</scope>
</reference>
<evidence type="ECO:0000259" key="2">
    <source>
        <dbReference type="Pfam" id="PF23025"/>
    </source>
</evidence>
<feature type="domain" description="C2" evidence="2">
    <location>
        <begin position="135"/>
        <end position="208"/>
    </location>
</feature>
<dbReference type="HOGENOM" id="CLU_003204_1_0_1"/>
<dbReference type="Pfam" id="PF23128">
    <property type="entry name" value="YbjQ_4"/>
    <property type="match status" value="1"/>
</dbReference>
<dbReference type="PANTHER" id="PTHR37412">
    <property type="entry name" value="C2 DOMAIN-CONTAINING PROTEIN 5"/>
    <property type="match status" value="1"/>
</dbReference>
<dbReference type="InterPro" id="IPR056430">
    <property type="entry name" value="C2CD5_YbjQ-like_dom"/>
</dbReference>
<dbReference type="GO" id="GO:0005544">
    <property type="term" value="F:calcium-dependent phospholipid binding"/>
    <property type="evidence" value="ECO:0007669"/>
    <property type="project" value="InterPro"/>
</dbReference>
<evidence type="ECO:0000313" key="5">
    <source>
        <dbReference type="EMBL" id="ENN76819.1"/>
    </source>
</evidence>
<dbReference type="GO" id="GO:0005509">
    <property type="term" value="F:calcium ion binding"/>
    <property type="evidence" value="ECO:0007669"/>
    <property type="project" value="TreeGrafter"/>
</dbReference>
<accession>N6T995</accession>
<feature type="domain" description="C2" evidence="2">
    <location>
        <begin position="26"/>
        <end position="117"/>
    </location>
</feature>
<dbReference type="GO" id="GO:0072659">
    <property type="term" value="P:protein localization to plasma membrane"/>
    <property type="evidence" value="ECO:0007669"/>
    <property type="project" value="TreeGrafter"/>
</dbReference>
<dbReference type="Pfam" id="PF23025">
    <property type="entry name" value="YbjQ_2"/>
    <property type="match status" value="2"/>
</dbReference>
<name>N6T995_DENPD</name>
<evidence type="ECO:0000256" key="1">
    <source>
        <dbReference type="SAM" id="MobiDB-lite"/>
    </source>
</evidence>
<dbReference type="AlphaFoldDB" id="N6T995"/>
<dbReference type="GO" id="GO:0010828">
    <property type="term" value="P:positive regulation of D-glucose transmembrane transport"/>
    <property type="evidence" value="ECO:0007669"/>
    <property type="project" value="TreeGrafter"/>
</dbReference>
<dbReference type="InterPro" id="IPR038983">
    <property type="entry name" value="C2CD5"/>
</dbReference>
<dbReference type="InterPro" id="IPR057815">
    <property type="entry name" value="C2CD5_C"/>
</dbReference>
<dbReference type="Pfam" id="PF23028">
    <property type="entry name" value="YbjQ_3"/>
    <property type="match status" value="1"/>
</dbReference>
<feature type="domain" description="C2CD5 C-terminal" evidence="4">
    <location>
        <begin position="469"/>
        <end position="563"/>
    </location>
</feature>
<feature type="region of interest" description="Disordered" evidence="1">
    <location>
        <begin position="426"/>
        <end position="457"/>
    </location>
</feature>
<dbReference type="InterPro" id="IPR056431">
    <property type="entry name" value="C2CD5_YbjQ-rel_dom"/>
</dbReference>
<dbReference type="OMA" id="CKRHKVP"/>
<dbReference type="GO" id="GO:0065002">
    <property type="term" value="P:intracellular protein transmembrane transport"/>
    <property type="evidence" value="ECO:0007669"/>
    <property type="project" value="TreeGrafter"/>
</dbReference>
<dbReference type="GO" id="GO:0005886">
    <property type="term" value="C:plasma membrane"/>
    <property type="evidence" value="ECO:0007669"/>
    <property type="project" value="TreeGrafter"/>
</dbReference>